<dbReference type="EMBL" id="FQVD01000001">
    <property type="protein sequence ID" value="SHE32809.1"/>
    <property type="molecule type" value="Genomic_DNA"/>
</dbReference>
<evidence type="ECO:0000313" key="4">
    <source>
        <dbReference type="Proteomes" id="UP000184436"/>
    </source>
</evidence>
<evidence type="ECO:0000256" key="1">
    <source>
        <dbReference type="ARBA" id="ARBA00023125"/>
    </source>
</evidence>
<sequence>MAKYDIYKVHGIDNKEKEEKYRARIVPEGTISKEKLYKWVEKTSGGFSRGQADAIMTCITDAVIEFLRDGYIVQLGELGYLSATVTSRPIKEKKEIRSGSVHFKNVNLRISNSLRKSMRSIPLERVEKPVMTSKEITLKQKEDILRSYLETHPCITRTDYCRITHTLKNKAIHDLNQFVGEGWLSRYGAGRTVIYLLVK</sequence>
<gene>
    <name evidence="3" type="ORF">SAMN05444349_101168</name>
</gene>
<dbReference type="GO" id="GO:0003677">
    <property type="term" value="F:DNA binding"/>
    <property type="evidence" value="ECO:0007669"/>
    <property type="project" value="UniProtKB-KW"/>
</dbReference>
<dbReference type="SUPFAM" id="SSF47729">
    <property type="entry name" value="IHF-like DNA-binding proteins"/>
    <property type="match status" value="1"/>
</dbReference>
<organism evidence="3 4">
    <name type="scientific">Bacteroides faecichinchillae</name>
    <dbReference type="NCBI Taxonomy" id="871325"/>
    <lineage>
        <taxon>Bacteria</taxon>
        <taxon>Pseudomonadati</taxon>
        <taxon>Bacteroidota</taxon>
        <taxon>Bacteroidia</taxon>
        <taxon>Bacteroidales</taxon>
        <taxon>Bacteroidaceae</taxon>
        <taxon>Bacteroides</taxon>
    </lineage>
</organism>
<dbReference type="Pfam" id="PF18291">
    <property type="entry name" value="HU-HIG"/>
    <property type="match status" value="1"/>
</dbReference>
<evidence type="ECO:0000313" key="3">
    <source>
        <dbReference type="EMBL" id="SHE32809.1"/>
    </source>
</evidence>
<dbReference type="OrthoDB" id="1097869at2"/>
<dbReference type="STRING" id="871325.SAMN05444349_101168"/>
<dbReference type="Proteomes" id="UP000184436">
    <property type="component" value="Unassembled WGS sequence"/>
</dbReference>
<evidence type="ECO:0000259" key="2">
    <source>
        <dbReference type="Pfam" id="PF18291"/>
    </source>
</evidence>
<protein>
    <recommendedName>
        <fullName evidence="2">HU domain-containing protein</fullName>
    </recommendedName>
</protein>
<proteinExistence type="predicted"/>
<feature type="domain" description="HU" evidence="2">
    <location>
        <begin position="2"/>
        <end position="125"/>
    </location>
</feature>
<dbReference type="InterPro" id="IPR041607">
    <property type="entry name" value="HU-HIG"/>
</dbReference>
<accession>A0A1M4SKU8</accession>
<keyword evidence="4" id="KW-1185">Reference proteome</keyword>
<dbReference type="AlphaFoldDB" id="A0A1M4SKU8"/>
<keyword evidence="1" id="KW-0238">DNA-binding</keyword>
<dbReference type="RefSeq" id="WP_025073553.1">
    <property type="nucleotide sequence ID" value="NZ_FQVD01000001.1"/>
</dbReference>
<reference evidence="3 4" key="1">
    <citation type="submission" date="2016-11" db="EMBL/GenBank/DDBJ databases">
        <authorList>
            <person name="Jaros S."/>
            <person name="Januszkiewicz K."/>
            <person name="Wedrychowicz H."/>
        </authorList>
    </citation>
    <scope>NUCLEOTIDE SEQUENCE [LARGE SCALE GENOMIC DNA]</scope>
    <source>
        <strain evidence="3 4">DSM 26883</strain>
    </source>
</reference>
<name>A0A1M4SKU8_9BACE</name>
<dbReference type="InterPro" id="IPR010992">
    <property type="entry name" value="IHF-like_DNA-bd_dom_sf"/>
</dbReference>